<reference evidence="2" key="1">
    <citation type="submission" date="2022-01" db="EMBL/GenBank/DDBJ databases">
        <authorList>
            <person name="Lagorce A."/>
        </authorList>
    </citation>
    <scope>NUCLEOTIDE SEQUENCE</scope>
    <source>
        <strain evidence="2">Th15_F1_A12</strain>
    </source>
</reference>
<comment type="caution">
    <text evidence="2">The sequence shown here is derived from an EMBL/GenBank/DDBJ whole genome shotgun (WGS) entry which is preliminary data.</text>
</comment>
<evidence type="ECO:0000313" key="3">
    <source>
        <dbReference type="Proteomes" id="UP001295462"/>
    </source>
</evidence>
<dbReference type="EMBL" id="CAKMUD010000129">
    <property type="protein sequence ID" value="CAH1603552.1"/>
    <property type="molecule type" value="Genomic_DNA"/>
</dbReference>
<gene>
    <name evidence="2" type="ORF">THF1A12_710001</name>
</gene>
<feature type="transmembrane region" description="Helical" evidence="1">
    <location>
        <begin position="82"/>
        <end position="100"/>
    </location>
</feature>
<evidence type="ECO:0000313" key="2">
    <source>
        <dbReference type="EMBL" id="CAH1603552.1"/>
    </source>
</evidence>
<proteinExistence type="predicted"/>
<accession>A0AAU9QX49</accession>
<keyword evidence="1" id="KW-0812">Transmembrane</keyword>
<dbReference type="AlphaFoldDB" id="A0AAU9QX49"/>
<sequence length="126" mass="14239">MINALMTINERVKKTVSFKHVLRVSKFLDDVELVSDISFRIKVGSMVRFVCLYNLVAGVLVFVMGIFLFWLSLSNGLLGMDISMFLCGVLFLPIGIYMIIDGLRLVSVKHINKALEQYCDSRESAL</sequence>
<keyword evidence="1" id="KW-0472">Membrane</keyword>
<evidence type="ECO:0000256" key="1">
    <source>
        <dbReference type="SAM" id="Phobius"/>
    </source>
</evidence>
<name>A0AAU9QX49_9VIBR</name>
<protein>
    <recommendedName>
        <fullName evidence="4">DUF4282 domain-containing protein</fullName>
    </recommendedName>
</protein>
<dbReference type="Proteomes" id="UP001295462">
    <property type="component" value="Unassembled WGS sequence"/>
</dbReference>
<keyword evidence="1" id="KW-1133">Transmembrane helix</keyword>
<organism evidence="2 3">
    <name type="scientific">Vibrio jasicida</name>
    <dbReference type="NCBI Taxonomy" id="766224"/>
    <lineage>
        <taxon>Bacteria</taxon>
        <taxon>Pseudomonadati</taxon>
        <taxon>Pseudomonadota</taxon>
        <taxon>Gammaproteobacteria</taxon>
        <taxon>Vibrionales</taxon>
        <taxon>Vibrionaceae</taxon>
        <taxon>Vibrio</taxon>
    </lineage>
</organism>
<evidence type="ECO:0008006" key="4">
    <source>
        <dbReference type="Google" id="ProtNLM"/>
    </source>
</evidence>
<feature type="transmembrane region" description="Helical" evidence="1">
    <location>
        <begin position="50"/>
        <end position="70"/>
    </location>
</feature>